<protein>
    <submittedName>
        <fullName evidence="3">Uncharacterized protein</fullName>
    </submittedName>
</protein>
<gene>
    <name evidence="3" type="ORF">PBIL07802_LOCUS17697</name>
    <name evidence="4" type="ORF">PBIL07802_LOCUS17698</name>
</gene>
<organism evidence="3">
    <name type="scientific">Palpitomonas bilix</name>
    <dbReference type="NCBI Taxonomy" id="652834"/>
    <lineage>
        <taxon>Eukaryota</taxon>
        <taxon>Eukaryota incertae sedis</taxon>
    </lineage>
</organism>
<evidence type="ECO:0000313" key="4">
    <source>
        <dbReference type="EMBL" id="CAE0255444.1"/>
    </source>
</evidence>
<feature type="region of interest" description="Disordered" evidence="2">
    <location>
        <begin position="1"/>
        <end position="34"/>
    </location>
</feature>
<dbReference type="AlphaFoldDB" id="A0A7S3DEZ5"/>
<accession>A0A7S3DEZ5</accession>
<dbReference type="EMBL" id="HBIB01027247">
    <property type="protein sequence ID" value="CAE0255444.1"/>
    <property type="molecule type" value="Transcribed_RNA"/>
</dbReference>
<reference evidence="3" key="1">
    <citation type="submission" date="2021-01" db="EMBL/GenBank/DDBJ databases">
        <authorList>
            <person name="Corre E."/>
            <person name="Pelletier E."/>
            <person name="Niang G."/>
            <person name="Scheremetjew M."/>
            <person name="Finn R."/>
            <person name="Kale V."/>
            <person name="Holt S."/>
            <person name="Cochrane G."/>
            <person name="Meng A."/>
            <person name="Brown T."/>
            <person name="Cohen L."/>
        </authorList>
    </citation>
    <scope>NUCLEOTIDE SEQUENCE</scope>
    <source>
        <strain evidence="3">NIES-2562</strain>
    </source>
</reference>
<feature type="region of interest" description="Disordered" evidence="2">
    <location>
        <begin position="448"/>
        <end position="493"/>
    </location>
</feature>
<dbReference type="EMBL" id="HBIB01027246">
    <property type="protein sequence ID" value="CAE0255443.1"/>
    <property type="molecule type" value="Transcribed_RNA"/>
</dbReference>
<feature type="compositionally biased region" description="Basic and acidic residues" evidence="2">
    <location>
        <begin position="455"/>
        <end position="491"/>
    </location>
</feature>
<sequence>MSYDAPPVGLPSTPPHKASPSTPSNVPLASPRRDANSRTREWLMLAQKRADDLSSKLKAAKLWRIDASSRFVDGYRRRIDISLVSMMFGAWKKNYFAQRRRARALESRRSVLTLKSYFRSWVEISNRNRSLQRAALTIAFRREDFVFRRCFAHWKSLSLARGRSRANDLQESLHTLSRQMADQQSQVLSEKEYFKSREEALLMELAEERAERERREGALSEEIQYLKRELKRRTVEALEGEEHLRTNVEQALNRGLQGAKTPPHSPANEAIEAVAVSVSALSSLHYGEGSKVKSLKSNAGSSDSVAALHSLEQISQRENTRTPRQKPQSRRDDTGVIVGSQKNRARKLKETKHAYANEDVVNSPSPRSARMARFPAVKPQGRDPIPPKSAPNKVATSRIGSKGIFTKKRAPKPQKKSNASIGNVDILVVDEDESRPGGETLSLAIVESASSIESRSPHDSNENGDEKESIHEEKVEFSLPKLKSDSLHDRTTTNQLKLRSGSCGGDDTCSARQVNAESIKREAERLARATFHEFEALRKLHQEPVRADIGESVAVVTPKQGKMPRLHSPKSVKKVINEPPKHYKTSIPPSGYDHYSFIQQSCLQKISSYFKNEYLSLPSQMEVSAQNGEERSGFLGPFFIRNSELDFSWWWEQGQTSALSAERVSYLESFFRRSLMVMGTDRINSSDQGIQIVRQLMGLWNAMALAHFTSGDAERGENLFERAVLLTRGMNDFSGGSVRAWALNNHAWCHTLKGHYSLALKCLADACDSCRRRRIFSSCD</sequence>
<proteinExistence type="predicted"/>
<dbReference type="InterPro" id="IPR011990">
    <property type="entry name" value="TPR-like_helical_dom_sf"/>
</dbReference>
<feature type="coiled-coil region" evidence="1">
    <location>
        <begin position="166"/>
        <end position="215"/>
    </location>
</feature>
<evidence type="ECO:0000313" key="3">
    <source>
        <dbReference type="EMBL" id="CAE0255443.1"/>
    </source>
</evidence>
<name>A0A7S3DEZ5_9EUKA</name>
<keyword evidence="1" id="KW-0175">Coiled coil</keyword>
<feature type="region of interest" description="Disordered" evidence="2">
    <location>
        <begin position="311"/>
        <end position="348"/>
    </location>
</feature>
<evidence type="ECO:0000256" key="1">
    <source>
        <dbReference type="SAM" id="Coils"/>
    </source>
</evidence>
<dbReference type="SUPFAM" id="SSF48452">
    <property type="entry name" value="TPR-like"/>
    <property type="match status" value="1"/>
</dbReference>
<evidence type="ECO:0000256" key="2">
    <source>
        <dbReference type="SAM" id="MobiDB-lite"/>
    </source>
</evidence>
<feature type="region of interest" description="Disordered" evidence="2">
    <location>
        <begin position="376"/>
        <end position="395"/>
    </location>
</feature>